<evidence type="ECO:0000256" key="1">
    <source>
        <dbReference type="SAM" id="MobiDB-lite"/>
    </source>
</evidence>
<dbReference type="AlphaFoldDB" id="A0A9W8SB34"/>
<dbReference type="InterPro" id="IPR022025">
    <property type="entry name" value="Amidoligase_2"/>
</dbReference>
<dbReference type="PANTHER" id="PTHR36847">
    <property type="entry name" value="AMIDOLIGASE ENZYME"/>
    <property type="match status" value="1"/>
</dbReference>
<keyword evidence="3" id="KW-1185">Reference proteome</keyword>
<dbReference type="Pfam" id="PF12224">
    <property type="entry name" value="Amidoligase_2"/>
    <property type="match status" value="1"/>
</dbReference>
<evidence type="ECO:0000313" key="2">
    <source>
        <dbReference type="EMBL" id="KAJ4268256.1"/>
    </source>
</evidence>
<name>A0A9W8SB34_9HYPO</name>
<dbReference type="OrthoDB" id="412402at2759"/>
<reference evidence="2" key="1">
    <citation type="submission" date="2022-09" db="EMBL/GenBank/DDBJ databases">
        <title>Fusarium specimens isolated from Avocado Roots.</title>
        <authorList>
            <person name="Stajich J."/>
            <person name="Roper C."/>
            <person name="Heimlech-Rivalta G."/>
        </authorList>
    </citation>
    <scope>NUCLEOTIDE SEQUENCE</scope>
    <source>
        <strain evidence="2">CF00136</strain>
    </source>
</reference>
<dbReference type="Proteomes" id="UP001152049">
    <property type="component" value="Unassembled WGS sequence"/>
</dbReference>
<gene>
    <name evidence="2" type="ORF">NW762_002318</name>
</gene>
<dbReference type="PANTHER" id="PTHR36847:SF1">
    <property type="entry name" value="AMIDOLIGASE ENZYME"/>
    <property type="match status" value="1"/>
</dbReference>
<comment type="caution">
    <text evidence="2">The sequence shown here is derived from an EMBL/GenBank/DDBJ whole genome shotgun (WGS) entry which is preliminary data.</text>
</comment>
<sequence length="995" mass="111953">MASYFTQFQVQIGFLIALCRSTKGKENQIHSEFVHRSGGPISLPPPEFFNIPSNAERHRELYQHDLIKAQWVIEQLEVVLHERGLLKADPRKDDASTHKDQHDSYSWTVAFNPNVREYQCSQYQWIGLKLTSPSIRAGSLRLEQELKTVLDILDNHFLTVANSDTRFGIVVSPTDGDVSLDQLKAITSMIWMVDPLLNEIHPPHCGPGSLSSLGLQYTNLARDYPLHLKTELASAVQVEDPWNNRLSTKRHPLELLSHPGELRQAKYRSGLDKILSSGSIDGLIRLMEVPVQDIKDYSQARPAYGIRAASEAGPTAIEFNQHCGTLKATEMIYWAVFCTELVQMCLEKPGPSLKEAWAGLKHGSTIFTFLEAQGLDLVSNYFKTKEKTLKIPDLTDWPIIGSAISRDESEPVVRADWPSSRALPSPLEEFAFRAQDWEDSVKDTGNSNYSFGVELEMYIPSMPGNLSLSVLTLPSVDSADSDDMEIDFTGYADASDWPDPHPEDKRKYARGYNFQQRACEITQLISSQGPLLLHHVTKVVHATRAWKQKLAKHGIVPVDGIPPKYQTWTIVEDGSLMSFAEWGDYYELQGMEIVSPVLRDTPAGWEEVLDIVSILRNNFRLVVTGLCGFHVHVSKGTEPLPIHLLRKVLVLMCCAENMIFSLCQPGRRYVTWAAPMTSAGSILYDNYQDWWAGIDVPADFQEYIPVNKVTDPRFLGILKMLWSASTLKELQTLLMPNSYATKGCISVSSCEAISKTHCKGTVEFRYLEGTLDPDLILRWSQLMVSLFQFADQTSPAAWMSLVPTLLQCQSSGHCDPNVLMSFLMHLGLGKDYGFWFNRVQKISQTPRLSRLKTESFHHERPGTDLPILPPLDDSYTHALREDVCRRKRRLGCITPPKEGVKEPELATGPECRVKWLLEKAGFTSDQVETALKGSSERGPGNGEAQTKSVRRSQAEKHSEGSNSEDSHVETATYLLEVLKISRKQAKRELKKYCDA</sequence>
<dbReference type="EMBL" id="JAOQAZ010000003">
    <property type="protein sequence ID" value="KAJ4268256.1"/>
    <property type="molecule type" value="Genomic_DNA"/>
</dbReference>
<protein>
    <submittedName>
        <fullName evidence="2">Uncharacterized protein</fullName>
    </submittedName>
</protein>
<feature type="compositionally biased region" description="Basic and acidic residues" evidence="1">
    <location>
        <begin position="952"/>
        <end position="968"/>
    </location>
</feature>
<proteinExistence type="predicted"/>
<organism evidence="2 3">
    <name type="scientific">Fusarium torreyae</name>
    <dbReference type="NCBI Taxonomy" id="1237075"/>
    <lineage>
        <taxon>Eukaryota</taxon>
        <taxon>Fungi</taxon>
        <taxon>Dikarya</taxon>
        <taxon>Ascomycota</taxon>
        <taxon>Pezizomycotina</taxon>
        <taxon>Sordariomycetes</taxon>
        <taxon>Hypocreomycetidae</taxon>
        <taxon>Hypocreales</taxon>
        <taxon>Nectriaceae</taxon>
        <taxon>Fusarium</taxon>
    </lineage>
</organism>
<feature type="region of interest" description="Disordered" evidence="1">
    <location>
        <begin position="930"/>
        <end position="968"/>
    </location>
</feature>
<accession>A0A9W8SB34</accession>
<evidence type="ECO:0000313" key="3">
    <source>
        <dbReference type="Proteomes" id="UP001152049"/>
    </source>
</evidence>